<comment type="caution">
    <text evidence="1">The sequence shown here is derived from an EMBL/GenBank/DDBJ whole genome shotgun (WGS) entry which is preliminary data.</text>
</comment>
<evidence type="ECO:0000313" key="1">
    <source>
        <dbReference type="EMBL" id="CAH0108856.1"/>
    </source>
</evidence>
<dbReference type="Proteomes" id="UP000789390">
    <property type="component" value="Unassembled WGS sequence"/>
</dbReference>
<dbReference type="AlphaFoldDB" id="A0A8J2RY04"/>
<dbReference type="OrthoDB" id="6355471at2759"/>
<proteinExistence type="predicted"/>
<dbReference type="EMBL" id="CAKKLH010000288">
    <property type="protein sequence ID" value="CAH0108856.1"/>
    <property type="molecule type" value="Genomic_DNA"/>
</dbReference>
<reference evidence="1" key="1">
    <citation type="submission" date="2021-11" db="EMBL/GenBank/DDBJ databases">
        <authorList>
            <person name="Schell T."/>
        </authorList>
    </citation>
    <scope>NUCLEOTIDE SEQUENCE</scope>
    <source>
        <strain evidence="1">M5</strain>
    </source>
</reference>
<gene>
    <name evidence="1" type="ORF">DGAL_LOCUS12276</name>
</gene>
<name>A0A8J2RY04_9CRUS</name>
<accession>A0A8J2RY04</accession>
<evidence type="ECO:0000313" key="2">
    <source>
        <dbReference type="Proteomes" id="UP000789390"/>
    </source>
</evidence>
<keyword evidence="2" id="KW-1185">Reference proteome</keyword>
<organism evidence="1 2">
    <name type="scientific">Daphnia galeata</name>
    <dbReference type="NCBI Taxonomy" id="27404"/>
    <lineage>
        <taxon>Eukaryota</taxon>
        <taxon>Metazoa</taxon>
        <taxon>Ecdysozoa</taxon>
        <taxon>Arthropoda</taxon>
        <taxon>Crustacea</taxon>
        <taxon>Branchiopoda</taxon>
        <taxon>Diplostraca</taxon>
        <taxon>Cladocera</taxon>
        <taxon>Anomopoda</taxon>
        <taxon>Daphniidae</taxon>
        <taxon>Daphnia</taxon>
    </lineage>
</organism>
<sequence length="88" mass="10382">MEEISYLVSKSIAKVIRFSTNEEMKLSCLKLLNVNNSLEAEKVFQQQLIEWKKQPMEKSYLKSQLTAQKRKVDCELSKIITNDLENWE</sequence>
<protein>
    <submittedName>
        <fullName evidence="1">Uncharacterized protein</fullName>
    </submittedName>
</protein>